<evidence type="ECO:0000313" key="1">
    <source>
        <dbReference type="EMBL" id="KYH14902.1"/>
    </source>
</evidence>
<name>A0A151A6C0_9STAP</name>
<evidence type="ECO:0000313" key="2">
    <source>
        <dbReference type="Proteomes" id="UP000075418"/>
    </source>
</evidence>
<accession>A0A151A6C0</accession>
<reference evidence="1 2" key="1">
    <citation type="submission" date="2016-02" db="EMBL/GenBank/DDBJ databases">
        <title>Draft genome sequence of hydrocarbon degrading Staphylococcus saprophyticus Strain CNV2, isolated from crude-oil contaminated soil from Noonmati Oil Refinery, Guwahati, Assam, India.</title>
        <authorList>
            <person name="Mukherjee A."/>
            <person name="Chettri B."/>
            <person name="Langpoklakpam J."/>
            <person name="Singh A.K."/>
            <person name="Chattopadhyay D.J."/>
        </authorList>
    </citation>
    <scope>NUCLEOTIDE SEQUENCE [LARGE SCALE GENOMIC DNA]</scope>
    <source>
        <strain evidence="1 2">CNV2</strain>
    </source>
</reference>
<sequence>MKINVNAEIDSKTLTDGIKFHGETNADNEACEKIKMLDSFIVNILWDLVRTKWQAESNPHMKSSQEIRIELDKLFKSLEAMSDIYFGRDEEE</sequence>
<dbReference type="RefSeq" id="WP_061855058.1">
    <property type="nucleotide sequence ID" value="NZ_LUGM01000002.1"/>
</dbReference>
<comment type="caution">
    <text evidence="1">The sequence shown here is derived from an EMBL/GenBank/DDBJ whole genome shotgun (WGS) entry which is preliminary data.</text>
</comment>
<organism evidence="1 2">
    <name type="scientific">Staphylococcus kloosii</name>
    <dbReference type="NCBI Taxonomy" id="29384"/>
    <lineage>
        <taxon>Bacteria</taxon>
        <taxon>Bacillati</taxon>
        <taxon>Bacillota</taxon>
        <taxon>Bacilli</taxon>
        <taxon>Bacillales</taxon>
        <taxon>Staphylococcaceae</taxon>
        <taxon>Staphylococcus</taxon>
    </lineage>
</organism>
<protein>
    <submittedName>
        <fullName evidence="1">Uncharacterized protein</fullName>
    </submittedName>
</protein>
<proteinExistence type="predicted"/>
<dbReference type="Proteomes" id="UP000075418">
    <property type="component" value="Unassembled WGS sequence"/>
</dbReference>
<gene>
    <name evidence="1" type="ORF">A0131_08950</name>
</gene>
<dbReference type="EMBL" id="LUGM01000002">
    <property type="protein sequence ID" value="KYH14902.1"/>
    <property type="molecule type" value="Genomic_DNA"/>
</dbReference>
<dbReference type="AlphaFoldDB" id="A0A151A6C0"/>